<accession>A0A085LUC1</accession>
<evidence type="ECO:0000313" key="2">
    <source>
        <dbReference type="Proteomes" id="UP000030764"/>
    </source>
</evidence>
<dbReference type="InterPro" id="IPR046349">
    <property type="entry name" value="C1-like_sf"/>
</dbReference>
<dbReference type="GO" id="GO:0030915">
    <property type="term" value="C:Smc5-Smc6 complex"/>
    <property type="evidence" value="ECO:0007669"/>
    <property type="project" value="InterPro"/>
</dbReference>
<organism evidence="1 2">
    <name type="scientific">Trichuris suis</name>
    <name type="common">pig whipworm</name>
    <dbReference type="NCBI Taxonomy" id="68888"/>
    <lineage>
        <taxon>Eukaryota</taxon>
        <taxon>Metazoa</taxon>
        <taxon>Ecdysozoa</taxon>
        <taxon>Nematoda</taxon>
        <taxon>Enoplea</taxon>
        <taxon>Dorylaimia</taxon>
        <taxon>Trichinellida</taxon>
        <taxon>Trichuridae</taxon>
        <taxon>Trichuris</taxon>
    </lineage>
</organism>
<dbReference type="PANTHER" id="PTHR20973:SF0">
    <property type="entry name" value="NON-STRUCTURAL MAINTENANCE OF CHROMOSOMES ELEMENT 1 HOMOLOG"/>
    <property type="match status" value="1"/>
</dbReference>
<dbReference type="Gene3D" id="3.30.40.10">
    <property type="entry name" value="Zinc/RING finger domain, C3HC4 (zinc finger)"/>
    <property type="match status" value="1"/>
</dbReference>
<dbReference type="AlphaFoldDB" id="A0A085LUC1"/>
<dbReference type="InterPro" id="IPR036388">
    <property type="entry name" value="WH-like_DNA-bd_sf"/>
</dbReference>
<protein>
    <submittedName>
        <fullName evidence="1">Uncharacterized protein</fullName>
    </submittedName>
</protein>
<sequence>MAESRKKAPNEYSNVHRYVLRRMLSRQVITEEQLIRIVQTAHDHYSSRVRTIRLSDAMHVLETIKQKIDNHGLTIVQRLDERDGAQKFLLISKVLTDEQRKFEEEFRGAETRLFYEIVDMIMQSSERSVDVVWLRGMECSSQLSNAAYTVEQWFRQEWLTCCEDRSLISLGVRALAELESFLIDKYRLPTCALCHFILFSTLRKRCSVCRKVFHNQCFNSYANRVAESAGSTCPFSGCNAPLSDIQ</sequence>
<dbReference type="GO" id="GO:0004842">
    <property type="term" value="F:ubiquitin-protein transferase activity"/>
    <property type="evidence" value="ECO:0007669"/>
    <property type="project" value="TreeGrafter"/>
</dbReference>
<reference evidence="1 2" key="1">
    <citation type="journal article" date="2014" name="Nat. Genet.">
        <title>Genome and transcriptome of the porcine whipworm Trichuris suis.</title>
        <authorList>
            <person name="Jex A.R."/>
            <person name="Nejsum P."/>
            <person name="Schwarz E.M."/>
            <person name="Hu L."/>
            <person name="Young N.D."/>
            <person name="Hall R.S."/>
            <person name="Korhonen P.K."/>
            <person name="Liao S."/>
            <person name="Thamsborg S."/>
            <person name="Xia J."/>
            <person name="Xu P."/>
            <person name="Wang S."/>
            <person name="Scheerlinck J.P."/>
            <person name="Hofmann A."/>
            <person name="Sternberg P.W."/>
            <person name="Wang J."/>
            <person name="Gasser R.B."/>
        </authorList>
    </citation>
    <scope>NUCLEOTIDE SEQUENCE [LARGE SCALE GENOMIC DNA]</scope>
    <source>
        <strain evidence="1">DCEP-RM93M</strain>
    </source>
</reference>
<proteinExistence type="predicted"/>
<dbReference type="InterPro" id="IPR011513">
    <property type="entry name" value="Nse1"/>
</dbReference>
<dbReference type="EMBL" id="KL363290">
    <property type="protein sequence ID" value="KFD48567.1"/>
    <property type="molecule type" value="Genomic_DNA"/>
</dbReference>
<name>A0A085LUC1_9BILA</name>
<dbReference type="Gene3D" id="1.10.10.10">
    <property type="entry name" value="Winged helix-like DNA-binding domain superfamily/Winged helix DNA-binding domain"/>
    <property type="match status" value="1"/>
</dbReference>
<dbReference type="Proteomes" id="UP000030764">
    <property type="component" value="Unassembled WGS sequence"/>
</dbReference>
<gene>
    <name evidence="1" type="ORF">M513_10578</name>
</gene>
<dbReference type="SUPFAM" id="SSF57889">
    <property type="entry name" value="Cysteine-rich domain"/>
    <property type="match status" value="1"/>
</dbReference>
<dbReference type="PANTHER" id="PTHR20973">
    <property type="entry name" value="NON-SMC ELEMENT 1-RELATED"/>
    <property type="match status" value="1"/>
</dbReference>
<dbReference type="GO" id="GO:0000724">
    <property type="term" value="P:double-strand break repair via homologous recombination"/>
    <property type="evidence" value="ECO:0007669"/>
    <property type="project" value="TreeGrafter"/>
</dbReference>
<dbReference type="Gene3D" id="3.90.1150.220">
    <property type="match status" value="1"/>
</dbReference>
<dbReference type="InterPro" id="IPR013083">
    <property type="entry name" value="Znf_RING/FYVE/PHD"/>
</dbReference>
<dbReference type="GO" id="GO:0005634">
    <property type="term" value="C:nucleus"/>
    <property type="evidence" value="ECO:0007669"/>
    <property type="project" value="TreeGrafter"/>
</dbReference>
<evidence type="ECO:0000313" key="1">
    <source>
        <dbReference type="EMBL" id="KFD48567.1"/>
    </source>
</evidence>
<keyword evidence="2" id="KW-1185">Reference proteome</keyword>